<keyword evidence="3" id="KW-1185">Reference proteome</keyword>
<dbReference type="AlphaFoldDB" id="A0A2N3N0F4"/>
<dbReference type="PANTHER" id="PTHR30024">
    <property type="entry name" value="ALIPHATIC SULFONATES-BINDING PROTEIN-RELATED"/>
    <property type="match status" value="1"/>
</dbReference>
<name>A0A2N3N0F4_9PEZI</name>
<dbReference type="InParanoid" id="A0A2N3N0F4"/>
<dbReference type="PANTHER" id="PTHR30024:SF42">
    <property type="entry name" value="ALIPHATIC SULFONATES-BINDING PROTEIN-RELATED"/>
    <property type="match status" value="1"/>
</dbReference>
<accession>A0A2N3N0F4</accession>
<dbReference type="InterPro" id="IPR015168">
    <property type="entry name" value="SsuA/THI5"/>
</dbReference>
<evidence type="ECO:0000313" key="3">
    <source>
        <dbReference type="Proteomes" id="UP000233524"/>
    </source>
</evidence>
<dbReference type="Gene3D" id="3.40.190.10">
    <property type="entry name" value="Periplasmic binding protein-like II"/>
    <property type="match status" value="1"/>
</dbReference>
<dbReference type="SUPFAM" id="SSF53850">
    <property type="entry name" value="Periplasmic binding protein-like II"/>
    <property type="match status" value="1"/>
</dbReference>
<dbReference type="Pfam" id="PF09084">
    <property type="entry name" value="NMT1"/>
    <property type="match status" value="1"/>
</dbReference>
<proteinExistence type="predicted"/>
<evidence type="ECO:0000259" key="1">
    <source>
        <dbReference type="Pfam" id="PF09084"/>
    </source>
</evidence>
<sequence>MKRLYYSASLILAALAQDESEPSSGEKPMLKIASDVMTIEHTPGRIAIEDFYSGSAEIVEGGIAALLSDPTVALGTNAEIPSLKSYGRNKDLRIIYTMTETYYRIVANRNAGIETLEDLKGKKIGTIPTTTAAYFVEKYLGTAGLEANDYELTYGETCLKAPCARNTLPLQLVNGTIDAIALWEPTPQFAVNELGDDAVIFQDRSVYREIVNLQSTATKLADPETRAQIVEFVKALHEAQRVFREEPTAELYQRVANAMGSEADVIEQVWSIHGWRGTLAGDILDVLRVEDPWVAQVARRDELSEEEIVALVDTSILEEALGLTLGE</sequence>
<protein>
    <recommendedName>
        <fullName evidence="1">SsuA/THI5-like domain-containing protein</fullName>
    </recommendedName>
</protein>
<feature type="domain" description="SsuA/THI5-like" evidence="1">
    <location>
        <begin position="70"/>
        <end position="248"/>
    </location>
</feature>
<comment type="caution">
    <text evidence="2">The sequence shown here is derived from an EMBL/GenBank/DDBJ whole genome shotgun (WGS) entry which is preliminary data.</text>
</comment>
<organism evidence="2 3">
    <name type="scientific">Lomentospora prolificans</name>
    <dbReference type="NCBI Taxonomy" id="41688"/>
    <lineage>
        <taxon>Eukaryota</taxon>
        <taxon>Fungi</taxon>
        <taxon>Dikarya</taxon>
        <taxon>Ascomycota</taxon>
        <taxon>Pezizomycotina</taxon>
        <taxon>Sordariomycetes</taxon>
        <taxon>Hypocreomycetidae</taxon>
        <taxon>Microascales</taxon>
        <taxon>Microascaceae</taxon>
        <taxon>Lomentospora</taxon>
    </lineage>
</organism>
<dbReference type="VEuPathDB" id="FungiDB:jhhlp_007737"/>
<dbReference type="EMBL" id="NLAX01001139">
    <property type="protein sequence ID" value="PKS05906.1"/>
    <property type="molecule type" value="Genomic_DNA"/>
</dbReference>
<dbReference type="OrthoDB" id="5194099at2759"/>
<evidence type="ECO:0000313" key="2">
    <source>
        <dbReference type="EMBL" id="PKS05906.1"/>
    </source>
</evidence>
<gene>
    <name evidence="2" type="ORF">jhhlp_007737</name>
</gene>
<dbReference type="Proteomes" id="UP000233524">
    <property type="component" value="Unassembled WGS sequence"/>
</dbReference>
<reference evidence="2 3" key="1">
    <citation type="journal article" date="2017" name="G3 (Bethesda)">
        <title>First Draft Genome Sequence of the Pathogenic Fungus Lomentospora prolificans (Formerly Scedosporium prolificans).</title>
        <authorList>
            <person name="Luo R."/>
            <person name="Zimin A."/>
            <person name="Workman R."/>
            <person name="Fan Y."/>
            <person name="Pertea G."/>
            <person name="Grossman N."/>
            <person name="Wear M.P."/>
            <person name="Jia B."/>
            <person name="Miller H."/>
            <person name="Casadevall A."/>
            <person name="Timp W."/>
            <person name="Zhang S.X."/>
            <person name="Salzberg S.L."/>
        </authorList>
    </citation>
    <scope>NUCLEOTIDE SEQUENCE [LARGE SCALE GENOMIC DNA]</scope>
    <source>
        <strain evidence="2 3">JHH-5317</strain>
    </source>
</reference>